<name>A0A8S1E2N5_9INSE</name>
<evidence type="ECO:0000256" key="1">
    <source>
        <dbReference type="SAM" id="MobiDB-lite"/>
    </source>
</evidence>
<evidence type="ECO:0000313" key="3">
    <source>
        <dbReference type="Proteomes" id="UP000494165"/>
    </source>
</evidence>
<comment type="caution">
    <text evidence="2">The sequence shown here is derived from an EMBL/GenBank/DDBJ whole genome shotgun (WGS) entry which is preliminary data.</text>
</comment>
<protein>
    <submittedName>
        <fullName evidence="2">Uncharacterized protein</fullName>
    </submittedName>
</protein>
<organism evidence="2 3">
    <name type="scientific">Cloeon dipterum</name>
    <dbReference type="NCBI Taxonomy" id="197152"/>
    <lineage>
        <taxon>Eukaryota</taxon>
        <taxon>Metazoa</taxon>
        <taxon>Ecdysozoa</taxon>
        <taxon>Arthropoda</taxon>
        <taxon>Hexapoda</taxon>
        <taxon>Insecta</taxon>
        <taxon>Pterygota</taxon>
        <taxon>Palaeoptera</taxon>
        <taxon>Ephemeroptera</taxon>
        <taxon>Pisciforma</taxon>
        <taxon>Baetidae</taxon>
        <taxon>Cloeon</taxon>
    </lineage>
</organism>
<dbReference type="EMBL" id="CADEPI010000485">
    <property type="protein sequence ID" value="CAB3386470.1"/>
    <property type="molecule type" value="Genomic_DNA"/>
</dbReference>
<feature type="region of interest" description="Disordered" evidence="1">
    <location>
        <begin position="24"/>
        <end position="70"/>
    </location>
</feature>
<evidence type="ECO:0000313" key="2">
    <source>
        <dbReference type="EMBL" id="CAB3386470.1"/>
    </source>
</evidence>
<dbReference type="AlphaFoldDB" id="A0A8S1E2N5"/>
<gene>
    <name evidence="2" type="ORF">CLODIP_2_CD02100</name>
</gene>
<reference evidence="2 3" key="1">
    <citation type="submission" date="2020-04" db="EMBL/GenBank/DDBJ databases">
        <authorList>
            <person name="Alioto T."/>
            <person name="Alioto T."/>
            <person name="Gomez Garrido J."/>
        </authorList>
    </citation>
    <scope>NUCLEOTIDE SEQUENCE [LARGE SCALE GENOMIC DNA]</scope>
</reference>
<keyword evidence="3" id="KW-1185">Reference proteome</keyword>
<sequence length="70" mass="7672">MMEVSDENLDTEIEDLAERVAAEKKNIKGRKKAASPGVSPSVDYLTEENCNGSDGTDSEEEEAKRALNQQ</sequence>
<proteinExistence type="predicted"/>
<accession>A0A8S1E2N5</accession>
<dbReference type="Proteomes" id="UP000494165">
    <property type="component" value="Unassembled WGS sequence"/>
</dbReference>